<dbReference type="Proteomes" id="UP001337681">
    <property type="component" value="Unassembled WGS sequence"/>
</dbReference>
<evidence type="ECO:0000256" key="2">
    <source>
        <dbReference type="ARBA" id="ARBA00004496"/>
    </source>
</evidence>
<dbReference type="PANTHER" id="PTHR47861:SF3">
    <property type="entry name" value="FKBP-TYPE PEPTIDYL-PROLYL CIS-TRANS ISOMERASE SLYD"/>
    <property type="match status" value="1"/>
</dbReference>
<comment type="subcellular location">
    <subcellularLocation>
        <location evidence="2">Cytoplasm</location>
    </subcellularLocation>
</comment>
<dbReference type="InterPro" id="IPR001179">
    <property type="entry name" value="PPIase_FKBP_dom"/>
</dbReference>
<name>A0ABU7H206_9SPHI</name>
<dbReference type="GO" id="GO:0016853">
    <property type="term" value="F:isomerase activity"/>
    <property type="evidence" value="ECO:0007669"/>
    <property type="project" value="UniProtKB-KW"/>
</dbReference>
<dbReference type="EMBL" id="JAZDQU010000002">
    <property type="protein sequence ID" value="MEE1885276.1"/>
    <property type="molecule type" value="Genomic_DNA"/>
</dbReference>
<sequence>MTIKPNTVVALTYVLHTTGNEGNSVDAGNKVFVEEAKEDNPLVFLYGVGMMLPKFEEYLSGLKVGDEYGFELSAADGYGEKDPGARADLSVEMFKEGGLPQIGDKLPLQDDTGNRFQAVVTGISDAAVSVDLNHPMAGQSLHFTGKIIAVREATQDELNHGHAHGIDGHAGH</sequence>
<evidence type="ECO:0000256" key="3">
    <source>
        <dbReference type="ARBA" id="ARBA00006577"/>
    </source>
</evidence>
<gene>
    <name evidence="12" type="ORF">VRU49_07570</name>
</gene>
<evidence type="ECO:0000313" key="12">
    <source>
        <dbReference type="EMBL" id="MEE1885276.1"/>
    </source>
</evidence>
<dbReference type="PROSITE" id="PS50059">
    <property type="entry name" value="FKBP_PPIASE"/>
    <property type="match status" value="1"/>
</dbReference>
<dbReference type="SUPFAM" id="SSF54534">
    <property type="entry name" value="FKBP-like"/>
    <property type="match status" value="1"/>
</dbReference>
<keyword evidence="7 9" id="KW-0413">Isomerase</keyword>
<evidence type="ECO:0000256" key="4">
    <source>
        <dbReference type="ARBA" id="ARBA00022490"/>
    </source>
</evidence>
<reference evidence="12 13" key="1">
    <citation type="submission" date="2024-01" db="EMBL/GenBank/DDBJ databases">
        <title>Pedobacter sp. nov., isolated from oil-contaminated soil.</title>
        <authorList>
            <person name="Le N.T.T."/>
        </authorList>
    </citation>
    <scope>NUCLEOTIDE SEQUENCE [LARGE SCALE GENOMIC DNA]</scope>
    <source>
        <strain evidence="12 13">VNH31</strain>
    </source>
</reference>
<evidence type="ECO:0000259" key="11">
    <source>
        <dbReference type="PROSITE" id="PS50059"/>
    </source>
</evidence>
<evidence type="ECO:0000256" key="6">
    <source>
        <dbReference type="ARBA" id="ARBA00023186"/>
    </source>
</evidence>
<evidence type="ECO:0000256" key="8">
    <source>
        <dbReference type="ARBA" id="ARBA00037071"/>
    </source>
</evidence>
<proteinExistence type="inferred from homology"/>
<organism evidence="12 13">
    <name type="scientific">Pedobacter flavus</name>
    <dbReference type="NCBI Taxonomy" id="3113906"/>
    <lineage>
        <taxon>Bacteria</taxon>
        <taxon>Pseudomonadati</taxon>
        <taxon>Bacteroidota</taxon>
        <taxon>Sphingobacteriia</taxon>
        <taxon>Sphingobacteriales</taxon>
        <taxon>Sphingobacteriaceae</taxon>
        <taxon>Pedobacter</taxon>
    </lineage>
</organism>
<dbReference type="Gene3D" id="3.10.50.40">
    <property type="match status" value="1"/>
</dbReference>
<keyword evidence="6" id="KW-0143">Chaperone</keyword>
<dbReference type="InterPro" id="IPR046357">
    <property type="entry name" value="PPIase_dom_sf"/>
</dbReference>
<evidence type="ECO:0000256" key="9">
    <source>
        <dbReference type="PROSITE-ProRule" id="PRU00277"/>
    </source>
</evidence>
<evidence type="ECO:0000313" key="13">
    <source>
        <dbReference type="Proteomes" id="UP001337681"/>
    </source>
</evidence>
<comment type="catalytic activity">
    <reaction evidence="1 9 10">
        <text>[protein]-peptidylproline (omega=180) = [protein]-peptidylproline (omega=0)</text>
        <dbReference type="Rhea" id="RHEA:16237"/>
        <dbReference type="Rhea" id="RHEA-COMP:10747"/>
        <dbReference type="Rhea" id="RHEA-COMP:10748"/>
        <dbReference type="ChEBI" id="CHEBI:83833"/>
        <dbReference type="ChEBI" id="CHEBI:83834"/>
        <dbReference type="EC" id="5.2.1.8"/>
    </reaction>
</comment>
<evidence type="ECO:0000256" key="1">
    <source>
        <dbReference type="ARBA" id="ARBA00000971"/>
    </source>
</evidence>
<accession>A0ABU7H206</accession>
<keyword evidence="5 9" id="KW-0697">Rotamase</keyword>
<comment type="similarity">
    <text evidence="3 10">Belongs to the FKBP-type PPIase family.</text>
</comment>
<dbReference type="RefSeq" id="WP_330146176.1">
    <property type="nucleotide sequence ID" value="NZ_JAZDQU010000002.1"/>
</dbReference>
<keyword evidence="13" id="KW-1185">Reference proteome</keyword>
<dbReference type="EC" id="5.2.1.8" evidence="10"/>
<comment type="function">
    <text evidence="8">Also involved in hydrogenase metallocenter assembly, probably by participating in the nickel insertion step. This function in hydrogenase biosynthesis requires chaperone activity and the presence of the metal-binding domain, but not PPIase activity.</text>
</comment>
<evidence type="ECO:0000256" key="10">
    <source>
        <dbReference type="RuleBase" id="RU003915"/>
    </source>
</evidence>
<evidence type="ECO:0000256" key="7">
    <source>
        <dbReference type="ARBA" id="ARBA00023235"/>
    </source>
</evidence>
<dbReference type="Pfam" id="PF00254">
    <property type="entry name" value="FKBP_C"/>
    <property type="match status" value="1"/>
</dbReference>
<protein>
    <recommendedName>
        <fullName evidence="10">Peptidyl-prolyl cis-trans isomerase</fullName>
        <ecNumber evidence="10">5.2.1.8</ecNumber>
    </recommendedName>
</protein>
<feature type="domain" description="PPIase FKBP-type" evidence="11">
    <location>
        <begin position="10"/>
        <end position="100"/>
    </location>
</feature>
<comment type="caution">
    <text evidence="12">The sequence shown here is derived from an EMBL/GenBank/DDBJ whole genome shotgun (WGS) entry which is preliminary data.</text>
</comment>
<keyword evidence="4" id="KW-0963">Cytoplasm</keyword>
<evidence type="ECO:0000256" key="5">
    <source>
        <dbReference type="ARBA" id="ARBA00023110"/>
    </source>
</evidence>
<dbReference type="PANTHER" id="PTHR47861">
    <property type="entry name" value="FKBP-TYPE PEPTIDYL-PROLYL CIS-TRANS ISOMERASE SLYD"/>
    <property type="match status" value="1"/>
</dbReference>